<sequence length="123" mass="14120">MAETEKRGFFGKLIGDKKRWRAYRARLRKLPAGYRTAVKEIEHYLFHFVPADSDSMASMFEDLVDLFEQAVANKTPIREIVGDEPVEFAESFAGNYTVSSFVTVQARKRLTEAIARAEKEVNR</sequence>
<organism evidence="1 2">
    <name type="scientific">Actinoplanes palleronii</name>
    <dbReference type="NCBI Taxonomy" id="113570"/>
    <lineage>
        <taxon>Bacteria</taxon>
        <taxon>Bacillati</taxon>
        <taxon>Actinomycetota</taxon>
        <taxon>Actinomycetes</taxon>
        <taxon>Micromonosporales</taxon>
        <taxon>Micromonosporaceae</taxon>
        <taxon>Actinoplanes</taxon>
    </lineage>
</organism>
<keyword evidence="2" id="KW-1185">Reference proteome</keyword>
<gene>
    <name evidence="1" type="ORF">Apa02nite_067310</name>
</gene>
<dbReference type="Proteomes" id="UP000624709">
    <property type="component" value="Unassembled WGS sequence"/>
</dbReference>
<protein>
    <recommendedName>
        <fullName evidence="3">DNA-binding ferritin-like protein (Dps family)</fullName>
    </recommendedName>
</protein>
<dbReference type="Pfam" id="PF06304">
    <property type="entry name" value="DUF1048"/>
    <property type="match status" value="1"/>
</dbReference>
<reference evidence="1 2" key="1">
    <citation type="submission" date="2021-01" db="EMBL/GenBank/DDBJ databases">
        <title>Whole genome shotgun sequence of Actinoplanes palleronii NBRC 14916.</title>
        <authorList>
            <person name="Komaki H."/>
            <person name="Tamura T."/>
        </authorList>
    </citation>
    <scope>NUCLEOTIDE SEQUENCE [LARGE SCALE GENOMIC DNA]</scope>
    <source>
        <strain evidence="1 2">NBRC 14916</strain>
    </source>
</reference>
<proteinExistence type="predicted"/>
<dbReference type="Gene3D" id="1.10.1900.10">
    <property type="entry name" value="c-terminal domain of poly(a) binding protein"/>
    <property type="match status" value="1"/>
</dbReference>
<name>A0ABQ4BIY4_9ACTN</name>
<dbReference type="InterPro" id="IPR008316">
    <property type="entry name" value="UCP029876"/>
</dbReference>
<evidence type="ECO:0008006" key="3">
    <source>
        <dbReference type="Google" id="ProtNLM"/>
    </source>
</evidence>
<dbReference type="EMBL" id="BOMS01000108">
    <property type="protein sequence ID" value="GIE70623.1"/>
    <property type="molecule type" value="Genomic_DNA"/>
</dbReference>
<evidence type="ECO:0000313" key="2">
    <source>
        <dbReference type="Proteomes" id="UP000624709"/>
    </source>
</evidence>
<dbReference type="RefSeq" id="WP_203828632.1">
    <property type="nucleotide sequence ID" value="NZ_BAAATY010000029.1"/>
</dbReference>
<comment type="caution">
    <text evidence="1">The sequence shown here is derived from an EMBL/GenBank/DDBJ whole genome shotgun (WGS) entry which is preliminary data.</text>
</comment>
<evidence type="ECO:0000313" key="1">
    <source>
        <dbReference type="EMBL" id="GIE70623.1"/>
    </source>
</evidence>
<accession>A0ABQ4BIY4</accession>
<dbReference type="SUPFAM" id="SSF158560">
    <property type="entry name" value="BH3980-like"/>
    <property type="match status" value="1"/>
</dbReference>